<feature type="domain" description="U3 small nucleolar RNA-associated protein 6 N-terminal" evidence="6">
    <location>
        <begin position="12"/>
        <end position="83"/>
    </location>
</feature>
<evidence type="ECO:0000259" key="6">
    <source>
        <dbReference type="Pfam" id="PF08640"/>
    </source>
</evidence>
<dbReference type="GO" id="GO:0030515">
    <property type="term" value="F:snoRNA binding"/>
    <property type="evidence" value="ECO:0007669"/>
    <property type="project" value="InterPro"/>
</dbReference>
<dbReference type="Gene3D" id="1.25.40.10">
    <property type="entry name" value="Tetratricopeptide repeat domain"/>
    <property type="match status" value="1"/>
</dbReference>
<dbReference type="InterPro" id="IPR011990">
    <property type="entry name" value="TPR-like_helical_dom_sf"/>
</dbReference>
<dbReference type="InterPro" id="IPR003107">
    <property type="entry name" value="HAT"/>
</dbReference>
<dbReference type="PANTHER" id="PTHR23271">
    <property type="entry name" value="HEPATOCELLULAR CARCINOMA-ASSOCIATED ANTIGEN 66"/>
    <property type="match status" value="1"/>
</dbReference>
<dbReference type="PANTHER" id="PTHR23271:SF1">
    <property type="entry name" value="U3 SMALL NUCLEOLAR RNA-ASSOCIATED PROTEIN 6 HOMOLOG"/>
    <property type="match status" value="1"/>
</dbReference>
<dbReference type="SMART" id="SM00386">
    <property type="entry name" value="HAT"/>
    <property type="match status" value="3"/>
</dbReference>
<comment type="caution">
    <text evidence="7">The sequence shown here is derived from an EMBL/GenBank/DDBJ whole genome shotgun (WGS) entry which is preliminary data.</text>
</comment>
<dbReference type="InterPro" id="IPR013949">
    <property type="entry name" value="Utp6"/>
</dbReference>
<sequence length="392" mass="44696">MSAATDKARFFLEKSVPELKEYERKKIFTKDEISSIVKKRSDFEHKLNARGAQPVDFVRYAEYEMNLDALRKKRVKRLGLRSAGFNGQRRIFFVLERATRKFRGDINLWVQYIDYARKQKAHKKLSMIFTDALRLHPTSAELWVYAAKHVLDDHGDMTQARSYMQRGLRFCKSARTIWVQYAKLELIYVAKLVARQRILGLDENQTKPVEGPGLDDHDADMIALPTLTAEDINPSTDGQEVDQVALQNLNSTPALSGAIPLTIFDTAAKHFNHDDRFGQEFFDMVWEFQDAPCTGKILEHVVEVMRENKPSSPRTQICYAKLPTAGVSVLSAEFPRALGSSLARLREYPLGKDLARQVINWLQPVQTTEGLDPSLQKVIAATVRNAERVAQQ</sequence>
<dbReference type="Pfam" id="PF08640">
    <property type="entry name" value="U3_assoc_6"/>
    <property type="match status" value="1"/>
</dbReference>
<reference evidence="7" key="2">
    <citation type="journal article" date="2023" name="IMA Fungus">
        <title>Comparative genomic study of the Penicillium genus elucidates a diverse pangenome and 15 lateral gene transfer events.</title>
        <authorList>
            <person name="Petersen C."/>
            <person name="Sorensen T."/>
            <person name="Nielsen M.R."/>
            <person name="Sondergaard T.E."/>
            <person name="Sorensen J.L."/>
            <person name="Fitzpatrick D.A."/>
            <person name="Frisvad J.C."/>
            <person name="Nielsen K.L."/>
        </authorList>
    </citation>
    <scope>NUCLEOTIDE SEQUENCE</scope>
    <source>
        <strain evidence="7">IBT 22155</strain>
    </source>
</reference>
<protein>
    <submittedName>
        <fullName evidence="7">RNA-processing protein HAT helix</fullName>
    </submittedName>
</protein>
<comment type="subcellular location">
    <subcellularLocation>
        <location evidence="1">Nucleus</location>
        <location evidence="1">Nucleolus</location>
    </subcellularLocation>
</comment>
<proteinExistence type="inferred from homology"/>
<dbReference type="Proteomes" id="UP001149079">
    <property type="component" value="Unassembled WGS sequence"/>
</dbReference>
<name>A0A9W9L1C2_9EURO</name>
<dbReference type="GO" id="GO:0000462">
    <property type="term" value="P:maturation of SSU-rRNA from tricistronic rRNA transcript (SSU-rRNA, 5.8S rRNA, LSU-rRNA)"/>
    <property type="evidence" value="ECO:0007669"/>
    <property type="project" value="InterPro"/>
</dbReference>
<dbReference type="EMBL" id="JAPQKL010000005">
    <property type="protein sequence ID" value="KAJ5130625.1"/>
    <property type="molecule type" value="Genomic_DNA"/>
</dbReference>
<dbReference type="GeneID" id="81406578"/>
<dbReference type="OrthoDB" id="28112at2759"/>
<keyword evidence="5" id="KW-0539">Nucleus</keyword>
<dbReference type="InterPro" id="IPR055347">
    <property type="entry name" value="UTP6_N"/>
</dbReference>
<accession>A0A9W9L1C2</accession>
<reference evidence="7" key="1">
    <citation type="submission" date="2022-11" db="EMBL/GenBank/DDBJ databases">
        <authorList>
            <person name="Petersen C."/>
        </authorList>
    </citation>
    <scope>NUCLEOTIDE SEQUENCE</scope>
    <source>
        <strain evidence="7">IBT 22155</strain>
    </source>
</reference>
<evidence type="ECO:0000256" key="3">
    <source>
        <dbReference type="ARBA" id="ARBA00022552"/>
    </source>
</evidence>
<dbReference type="AlphaFoldDB" id="A0A9W9L1C2"/>
<dbReference type="GO" id="GO:0032040">
    <property type="term" value="C:small-subunit processome"/>
    <property type="evidence" value="ECO:0007669"/>
    <property type="project" value="TreeGrafter"/>
</dbReference>
<evidence type="ECO:0000256" key="2">
    <source>
        <dbReference type="ARBA" id="ARBA00010734"/>
    </source>
</evidence>
<keyword evidence="4" id="KW-0677">Repeat</keyword>
<keyword evidence="3" id="KW-0698">rRNA processing</keyword>
<evidence type="ECO:0000256" key="4">
    <source>
        <dbReference type="ARBA" id="ARBA00022737"/>
    </source>
</evidence>
<dbReference type="GO" id="GO:0034388">
    <property type="term" value="C:Pwp2p-containing subcomplex of 90S preribosome"/>
    <property type="evidence" value="ECO:0007669"/>
    <property type="project" value="TreeGrafter"/>
</dbReference>
<evidence type="ECO:0000256" key="1">
    <source>
        <dbReference type="ARBA" id="ARBA00004604"/>
    </source>
</evidence>
<keyword evidence="8" id="KW-1185">Reference proteome</keyword>
<evidence type="ECO:0000313" key="8">
    <source>
        <dbReference type="Proteomes" id="UP001149079"/>
    </source>
</evidence>
<evidence type="ECO:0000313" key="7">
    <source>
        <dbReference type="EMBL" id="KAJ5130625.1"/>
    </source>
</evidence>
<dbReference type="SUPFAM" id="SSF48452">
    <property type="entry name" value="TPR-like"/>
    <property type="match status" value="1"/>
</dbReference>
<gene>
    <name evidence="7" type="ORF">N7515_006664</name>
</gene>
<evidence type="ECO:0000256" key="5">
    <source>
        <dbReference type="ARBA" id="ARBA00023242"/>
    </source>
</evidence>
<organism evidence="7 8">
    <name type="scientific">Penicillium bovifimosum</name>
    <dbReference type="NCBI Taxonomy" id="126998"/>
    <lineage>
        <taxon>Eukaryota</taxon>
        <taxon>Fungi</taxon>
        <taxon>Dikarya</taxon>
        <taxon>Ascomycota</taxon>
        <taxon>Pezizomycotina</taxon>
        <taxon>Eurotiomycetes</taxon>
        <taxon>Eurotiomycetidae</taxon>
        <taxon>Eurotiales</taxon>
        <taxon>Aspergillaceae</taxon>
        <taxon>Penicillium</taxon>
    </lineage>
</organism>
<comment type="similarity">
    <text evidence="2">Belongs to the UTP6 family.</text>
</comment>
<dbReference type="RefSeq" id="XP_056521004.1">
    <property type="nucleotide sequence ID" value="XM_056667408.1"/>
</dbReference>